<organism evidence="2 3">
    <name type="scientific">Pseudonocardia petroleophila</name>
    <dbReference type="NCBI Taxonomy" id="37331"/>
    <lineage>
        <taxon>Bacteria</taxon>
        <taxon>Bacillati</taxon>
        <taxon>Actinomycetota</taxon>
        <taxon>Actinomycetes</taxon>
        <taxon>Pseudonocardiales</taxon>
        <taxon>Pseudonocardiaceae</taxon>
        <taxon>Pseudonocardia</taxon>
    </lineage>
</organism>
<gene>
    <name evidence="2" type="ORF">H6H00_21655</name>
</gene>
<dbReference type="PROSITE" id="PS51257">
    <property type="entry name" value="PROKAR_LIPOPROTEIN"/>
    <property type="match status" value="1"/>
</dbReference>
<name>A0A7G7MSI7_9PSEU</name>
<evidence type="ECO:0000313" key="3">
    <source>
        <dbReference type="Proteomes" id="UP000515728"/>
    </source>
</evidence>
<protein>
    <submittedName>
        <fullName evidence="2">Uncharacterized protein</fullName>
    </submittedName>
</protein>
<keyword evidence="1" id="KW-0732">Signal</keyword>
<reference evidence="2 3" key="1">
    <citation type="submission" date="2020-08" db="EMBL/GenBank/DDBJ databases">
        <authorList>
            <person name="Mo P."/>
        </authorList>
    </citation>
    <scope>NUCLEOTIDE SEQUENCE [LARGE SCALE GENOMIC DNA]</scope>
    <source>
        <strain evidence="2 3">CGMCC 4.1532</strain>
    </source>
</reference>
<dbReference type="AlphaFoldDB" id="A0A7G7MSI7"/>
<feature type="chain" id="PRO_5039609156" evidence="1">
    <location>
        <begin position="21"/>
        <end position="105"/>
    </location>
</feature>
<evidence type="ECO:0000313" key="2">
    <source>
        <dbReference type="EMBL" id="QNG55748.1"/>
    </source>
</evidence>
<dbReference type="KEGG" id="ppel:H6H00_21655"/>
<proteinExistence type="predicted"/>
<dbReference type="Proteomes" id="UP000515728">
    <property type="component" value="Chromosome"/>
</dbReference>
<sequence length="105" mass="10179">MRRTALAALIVLFTVAGCGAGGSNTDCGLDGCTVTFPRSGDASVSVLGISAQLVGVDAGAATIQVAGQTVTVPVGGETQVEGFAVGVESVTDTEVVVRVRPGAGG</sequence>
<dbReference type="EMBL" id="CP060131">
    <property type="protein sequence ID" value="QNG55748.1"/>
    <property type="molecule type" value="Genomic_DNA"/>
</dbReference>
<accession>A0A7G7MSI7</accession>
<evidence type="ECO:0000256" key="1">
    <source>
        <dbReference type="SAM" id="SignalP"/>
    </source>
</evidence>
<feature type="signal peptide" evidence="1">
    <location>
        <begin position="1"/>
        <end position="20"/>
    </location>
</feature>
<keyword evidence="3" id="KW-1185">Reference proteome</keyword>